<feature type="compositionally biased region" description="Polar residues" evidence="1">
    <location>
        <begin position="87"/>
        <end position="98"/>
    </location>
</feature>
<keyword evidence="3" id="KW-1185">Reference proteome</keyword>
<evidence type="ECO:0000256" key="1">
    <source>
        <dbReference type="SAM" id="MobiDB-lite"/>
    </source>
</evidence>
<sequence>MKMKQLLLVDQMPTIFETFDELYQHDPSRRKEKERASESFTPQTQDDYLRSICHLAQPTFLCEIASRTPGSAHRSPKLKVNRRHQSDPASPVSSLRSSNKGKRLPSGTGVDRQHGAQGPASNVDPFAWLFGESCKENHQVSSQQGTQHRSPRDSCPREDRPLTTRLVLEGLRRSSCAPVALGTSLPDSGWRRYNAC</sequence>
<dbReference type="PANTHER" id="PTHR15426:SF6">
    <property type="entry name" value="PROTEIN DEPP1"/>
    <property type="match status" value="1"/>
</dbReference>
<reference evidence="2" key="5">
    <citation type="submission" date="2025-09" db="UniProtKB">
        <authorList>
            <consortium name="Ensembl"/>
        </authorList>
    </citation>
    <scope>IDENTIFICATION</scope>
</reference>
<dbReference type="InterPro" id="IPR020133">
    <property type="entry name" value="DEPP"/>
</dbReference>
<evidence type="ECO:0000313" key="3">
    <source>
        <dbReference type="Proteomes" id="UP000314986"/>
    </source>
</evidence>
<feature type="compositionally biased region" description="Polar residues" evidence="1">
    <location>
        <begin position="139"/>
        <end position="148"/>
    </location>
</feature>
<dbReference type="Proteomes" id="UP000314986">
    <property type="component" value="Unassembled WGS sequence"/>
</dbReference>
<dbReference type="InParanoid" id="A0A4W3IJ76"/>
<dbReference type="PANTHER" id="PTHR15426">
    <property type="entry name" value="PROTEIN DEPP1"/>
    <property type="match status" value="1"/>
</dbReference>
<protein>
    <submittedName>
        <fullName evidence="2">Uncharacterized protein</fullName>
    </submittedName>
</protein>
<accession>A0A4W3IJ76</accession>
<evidence type="ECO:0000313" key="2">
    <source>
        <dbReference type="Ensembl" id="ENSCMIP00000020909.1"/>
    </source>
</evidence>
<dbReference type="Ensembl" id="ENSCMIT00000021292.1">
    <property type="protein sequence ID" value="ENSCMIP00000020909.1"/>
    <property type="gene ID" value="ENSCMIG00000009601.1"/>
</dbReference>
<dbReference type="GO" id="GO:0010506">
    <property type="term" value="P:regulation of autophagy"/>
    <property type="evidence" value="ECO:0007669"/>
    <property type="project" value="TreeGrafter"/>
</dbReference>
<feature type="region of interest" description="Disordered" evidence="1">
    <location>
        <begin position="137"/>
        <end position="160"/>
    </location>
</feature>
<reference evidence="3" key="3">
    <citation type="journal article" date="2014" name="Nature">
        <title>Elephant shark genome provides unique insights into gnathostome evolution.</title>
        <authorList>
            <consortium name="International Elephant Shark Genome Sequencing Consortium"/>
            <person name="Venkatesh B."/>
            <person name="Lee A.P."/>
            <person name="Ravi V."/>
            <person name="Maurya A.K."/>
            <person name="Lian M.M."/>
            <person name="Swann J.B."/>
            <person name="Ohta Y."/>
            <person name="Flajnik M.F."/>
            <person name="Sutoh Y."/>
            <person name="Kasahara M."/>
            <person name="Hoon S."/>
            <person name="Gangu V."/>
            <person name="Roy S.W."/>
            <person name="Irimia M."/>
            <person name="Korzh V."/>
            <person name="Kondrychyn I."/>
            <person name="Lim Z.W."/>
            <person name="Tay B.H."/>
            <person name="Tohari S."/>
            <person name="Kong K.W."/>
            <person name="Ho S."/>
            <person name="Lorente-Galdos B."/>
            <person name="Quilez J."/>
            <person name="Marques-Bonet T."/>
            <person name="Raney B.J."/>
            <person name="Ingham P.W."/>
            <person name="Tay A."/>
            <person name="Hillier L.W."/>
            <person name="Minx P."/>
            <person name="Boehm T."/>
            <person name="Wilson R.K."/>
            <person name="Brenner S."/>
            <person name="Warren W.C."/>
        </authorList>
    </citation>
    <scope>NUCLEOTIDE SEQUENCE [LARGE SCALE GENOMIC DNA]</scope>
</reference>
<organism evidence="2 3">
    <name type="scientific">Callorhinchus milii</name>
    <name type="common">Ghost shark</name>
    <dbReference type="NCBI Taxonomy" id="7868"/>
    <lineage>
        <taxon>Eukaryota</taxon>
        <taxon>Metazoa</taxon>
        <taxon>Chordata</taxon>
        <taxon>Craniata</taxon>
        <taxon>Vertebrata</taxon>
        <taxon>Chondrichthyes</taxon>
        <taxon>Holocephali</taxon>
        <taxon>Chimaeriformes</taxon>
        <taxon>Callorhinchidae</taxon>
        <taxon>Callorhinchus</taxon>
    </lineage>
</organism>
<dbReference type="Pfam" id="PF15343">
    <property type="entry name" value="DEPP"/>
    <property type="match status" value="1"/>
</dbReference>
<proteinExistence type="predicted"/>
<reference evidence="2" key="4">
    <citation type="submission" date="2025-08" db="UniProtKB">
        <authorList>
            <consortium name="Ensembl"/>
        </authorList>
    </citation>
    <scope>IDENTIFICATION</scope>
</reference>
<dbReference type="AlphaFoldDB" id="A0A4W3IJ76"/>
<name>A0A4W3IJ76_CALMI</name>
<reference evidence="3" key="2">
    <citation type="journal article" date="2007" name="PLoS Biol.">
        <title>Survey sequencing and comparative analysis of the elephant shark (Callorhinchus milii) genome.</title>
        <authorList>
            <person name="Venkatesh B."/>
            <person name="Kirkness E.F."/>
            <person name="Loh Y.H."/>
            <person name="Halpern A.L."/>
            <person name="Lee A.P."/>
            <person name="Johnson J."/>
            <person name="Dandona N."/>
            <person name="Viswanathan L.D."/>
            <person name="Tay A."/>
            <person name="Venter J.C."/>
            <person name="Strausberg R.L."/>
            <person name="Brenner S."/>
        </authorList>
    </citation>
    <scope>NUCLEOTIDE SEQUENCE [LARGE SCALE GENOMIC DNA]</scope>
</reference>
<feature type="compositionally biased region" description="Basic residues" evidence="1">
    <location>
        <begin position="74"/>
        <end position="83"/>
    </location>
</feature>
<feature type="compositionally biased region" description="Basic and acidic residues" evidence="1">
    <location>
        <begin position="150"/>
        <end position="160"/>
    </location>
</feature>
<reference evidence="3" key="1">
    <citation type="journal article" date="2006" name="Science">
        <title>Ancient noncoding elements conserved in the human genome.</title>
        <authorList>
            <person name="Venkatesh B."/>
            <person name="Kirkness E.F."/>
            <person name="Loh Y.H."/>
            <person name="Halpern A.L."/>
            <person name="Lee A.P."/>
            <person name="Johnson J."/>
            <person name="Dandona N."/>
            <person name="Viswanathan L.D."/>
            <person name="Tay A."/>
            <person name="Venter J.C."/>
            <person name="Strausberg R.L."/>
            <person name="Brenner S."/>
        </authorList>
    </citation>
    <scope>NUCLEOTIDE SEQUENCE [LARGE SCALE GENOMIC DNA]</scope>
</reference>
<feature type="region of interest" description="Disordered" evidence="1">
    <location>
        <begin position="67"/>
        <end position="122"/>
    </location>
</feature>
<dbReference type="GO" id="GO:0005739">
    <property type="term" value="C:mitochondrion"/>
    <property type="evidence" value="ECO:0007669"/>
    <property type="project" value="TreeGrafter"/>
</dbReference>